<feature type="binding site" evidence="11">
    <location>
        <position position="294"/>
    </location>
    <ligand>
        <name>L-glutamine</name>
        <dbReference type="ChEBI" id="CHEBI:58359"/>
    </ligand>
</feature>
<dbReference type="GO" id="GO:0004088">
    <property type="term" value="F:carbamoyl-phosphate synthase (glutamine-hydrolyzing) activity"/>
    <property type="evidence" value="ECO:0007669"/>
    <property type="project" value="UniProtKB-UniRule"/>
</dbReference>
<dbReference type="UniPathway" id="UPA00068">
    <property type="reaction ID" value="UER00171"/>
</dbReference>
<keyword evidence="11" id="KW-0028">Amino-acid biosynthesis</keyword>
<evidence type="ECO:0000256" key="1">
    <source>
        <dbReference type="ARBA" id="ARBA00004812"/>
    </source>
</evidence>
<evidence type="ECO:0000256" key="3">
    <source>
        <dbReference type="ARBA" id="ARBA00007800"/>
    </source>
</evidence>
<evidence type="ECO:0000256" key="2">
    <source>
        <dbReference type="ARBA" id="ARBA00005077"/>
    </source>
</evidence>
<dbReference type="GO" id="GO:0004359">
    <property type="term" value="F:glutaminase activity"/>
    <property type="evidence" value="ECO:0007669"/>
    <property type="project" value="RHEA"/>
</dbReference>
<dbReference type="GO" id="GO:0006526">
    <property type="term" value="P:L-arginine biosynthetic process"/>
    <property type="evidence" value="ECO:0007669"/>
    <property type="project" value="UniProtKB-UniRule"/>
</dbReference>
<keyword evidence="8 11" id="KW-0665">Pyrimidine biosynthesis</keyword>
<dbReference type="GO" id="GO:0006207">
    <property type="term" value="P:'de novo' pyrimidine nucleobase biosynthetic process"/>
    <property type="evidence" value="ECO:0007669"/>
    <property type="project" value="InterPro"/>
</dbReference>
<keyword evidence="4 11" id="KW-0436">Ligase</keyword>
<dbReference type="Gene3D" id="3.50.30.20">
    <property type="entry name" value="Carbamoyl-phosphate synthase small subunit, N-terminal domain"/>
    <property type="match status" value="1"/>
</dbReference>
<dbReference type="InterPro" id="IPR050472">
    <property type="entry name" value="Anth_synth/Amidotransfase"/>
</dbReference>
<keyword evidence="14" id="KW-1185">Reference proteome</keyword>
<accession>A0A5Q2N284</accession>
<feature type="binding site" evidence="11">
    <location>
        <position position="45"/>
    </location>
    <ligand>
        <name>L-glutamine</name>
        <dbReference type="ChEBI" id="CHEBI:58359"/>
    </ligand>
</feature>
<dbReference type="SUPFAM" id="SSF52021">
    <property type="entry name" value="Carbamoyl phosphate synthetase, small subunit N-terminal domain"/>
    <property type="match status" value="1"/>
</dbReference>
<comment type="catalytic activity">
    <reaction evidence="9 11">
        <text>hydrogencarbonate + L-glutamine + 2 ATP + H2O = carbamoyl phosphate + L-glutamate + 2 ADP + phosphate + 2 H(+)</text>
        <dbReference type="Rhea" id="RHEA:18633"/>
        <dbReference type="ChEBI" id="CHEBI:15377"/>
        <dbReference type="ChEBI" id="CHEBI:15378"/>
        <dbReference type="ChEBI" id="CHEBI:17544"/>
        <dbReference type="ChEBI" id="CHEBI:29985"/>
        <dbReference type="ChEBI" id="CHEBI:30616"/>
        <dbReference type="ChEBI" id="CHEBI:43474"/>
        <dbReference type="ChEBI" id="CHEBI:58228"/>
        <dbReference type="ChEBI" id="CHEBI:58359"/>
        <dbReference type="ChEBI" id="CHEBI:456216"/>
        <dbReference type="EC" id="6.3.5.5"/>
    </reaction>
</comment>
<dbReference type="KEGG" id="hcv:FTV88_1865"/>
<dbReference type="CDD" id="cd01744">
    <property type="entry name" value="GATase1_CPSase"/>
    <property type="match status" value="1"/>
</dbReference>
<dbReference type="InterPro" id="IPR029062">
    <property type="entry name" value="Class_I_gatase-like"/>
</dbReference>
<gene>
    <name evidence="11" type="primary">carA</name>
    <name evidence="13" type="ORF">FTV88_1865</name>
</gene>
<evidence type="ECO:0000313" key="14">
    <source>
        <dbReference type="Proteomes" id="UP000366051"/>
    </source>
</evidence>
<dbReference type="FunFam" id="3.50.30.20:FF:000001">
    <property type="entry name" value="Carbamoyl-phosphate synthase small chain"/>
    <property type="match status" value="1"/>
</dbReference>
<dbReference type="NCBIfam" id="NF009475">
    <property type="entry name" value="PRK12838.1"/>
    <property type="match status" value="1"/>
</dbReference>
<evidence type="ECO:0000256" key="8">
    <source>
        <dbReference type="ARBA" id="ARBA00022975"/>
    </source>
</evidence>
<dbReference type="InterPro" id="IPR006274">
    <property type="entry name" value="CarbamoylP_synth_ssu"/>
</dbReference>
<dbReference type="PRINTS" id="PR00097">
    <property type="entry name" value="ANTSNTHASEII"/>
</dbReference>
<protein>
    <recommendedName>
        <fullName evidence="11">Carbamoyl phosphate synthase small chain</fullName>
        <ecNumber evidence="11">6.3.5.5</ecNumber>
    </recommendedName>
    <alternativeName>
        <fullName evidence="11">Carbamoyl phosphate synthetase glutamine chain</fullName>
    </alternativeName>
</protein>
<dbReference type="Proteomes" id="UP000366051">
    <property type="component" value="Chromosome"/>
</dbReference>
<dbReference type="SMART" id="SM01097">
    <property type="entry name" value="CPSase_sm_chain"/>
    <property type="match status" value="1"/>
</dbReference>
<evidence type="ECO:0000256" key="10">
    <source>
        <dbReference type="ARBA" id="ARBA00049285"/>
    </source>
</evidence>
<comment type="subunit">
    <text evidence="11">Composed of two chains; the small (or glutamine) chain promotes the hydrolysis of glutamine to ammonia, which is used by the large (or ammonia) chain to synthesize carbamoyl phosphate. Tetramer of heterodimers (alpha,beta)4.</text>
</comment>
<feature type="region of interest" description="CPSase" evidence="11">
    <location>
        <begin position="1"/>
        <end position="174"/>
    </location>
</feature>
<dbReference type="NCBIfam" id="TIGR01368">
    <property type="entry name" value="CPSaseIIsmall"/>
    <property type="match status" value="1"/>
</dbReference>
<keyword evidence="11" id="KW-0055">Arginine biosynthesis</keyword>
<dbReference type="InterPro" id="IPR036480">
    <property type="entry name" value="CarbP_synth_ssu_N_sf"/>
</dbReference>
<organism evidence="13 14">
    <name type="scientific">Heliorestis convoluta</name>
    <dbReference type="NCBI Taxonomy" id="356322"/>
    <lineage>
        <taxon>Bacteria</taxon>
        <taxon>Bacillati</taxon>
        <taxon>Bacillota</taxon>
        <taxon>Clostridia</taxon>
        <taxon>Eubacteriales</taxon>
        <taxon>Heliobacteriaceae</taxon>
        <taxon>Heliorestis</taxon>
    </lineage>
</organism>
<dbReference type="SUPFAM" id="SSF52317">
    <property type="entry name" value="Class I glutamine amidotransferase-like"/>
    <property type="match status" value="1"/>
</dbReference>
<feature type="active site" evidence="11">
    <location>
        <position position="336"/>
    </location>
</feature>
<evidence type="ECO:0000256" key="4">
    <source>
        <dbReference type="ARBA" id="ARBA00022598"/>
    </source>
</evidence>
<dbReference type="InterPro" id="IPR017926">
    <property type="entry name" value="GATASE"/>
</dbReference>
<dbReference type="GO" id="GO:0006541">
    <property type="term" value="P:glutamine metabolic process"/>
    <property type="evidence" value="ECO:0007669"/>
    <property type="project" value="InterPro"/>
</dbReference>
<evidence type="ECO:0000256" key="11">
    <source>
        <dbReference type="HAMAP-Rule" id="MF_01209"/>
    </source>
</evidence>
<comment type="pathway">
    <text evidence="1 11">Pyrimidine metabolism; UMP biosynthesis via de novo pathway; (S)-dihydroorotate from bicarbonate: step 1/3.</text>
</comment>
<feature type="binding site" evidence="11">
    <location>
        <position position="292"/>
    </location>
    <ligand>
        <name>L-glutamine</name>
        <dbReference type="ChEBI" id="CHEBI:58359"/>
    </ligand>
</feature>
<evidence type="ECO:0000256" key="9">
    <source>
        <dbReference type="ARBA" id="ARBA00048816"/>
    </source>
</evidence>
<name>A0A5Q2N284_9FIRM</name>
<comment type="function">
    <text evidence="11">Small subunit of the glutamine-dependent carbamoyl phosphate synthetase (CPSase). CPSase catalyzes the formation of carbamoyl phosphate from the ammonia moiety of glutamine, carbonate, and phosphate donated by ATP, constituting the first step of 2 biosynthetic pathways, one leading to arginine and/or urea and the other to pyrimidine nucleotides. The small subunit (glutamine amidotransferase) binds and cleaves glutamine to supply the large subunit with the substrate ammonia.</text>
</comment>
<keyword evidence="5 11" id="KW-0547">Nucleotide-binding</keyword>
<feature type="active site" description="Nucleophile" evidence="11">
    <location>
        <position position="250"/>
    </location>
</feature>
<dbReference type="PRINTS" id="PR00099">
    <property type="entry name" value="CPSGATASE"/>
</dbReference>
<comment type="similarity">
    <text evidence="3 11">Belongs to the CarA family.</text>
</comment>
<evidence type="ECO:0000256" key="7">
    <source>
        <dbReference type="ARBA" id="ARBA00022962"/>
    </source>
</evidence>
<dbReference type="EC" id="6.3.5.5" evidence="11"/>
<proteinExistence type="inferred from homology"/>
<dbReference type="GO" id="GO:0044205">
    <property type="term" value="P:'de novo' UMP biosynthetic process"/>
    <property type="evidence" value="ECO:0007669"/>
    <property type="project" value="UniProtKB-UniRule"/>
</dbReference>
<dbReference type="UniPathway" id="UPA00070">
    <property type="reaction ID" value="UER00115"/>
</dbReference>
<dbReference type="Gene3D" id="3.40.50.880">
    <property type="match status" value="1"/>
</dbReference>
<dbReference type="RefSeq" id="WP_153725244.1">
    <property type="nucleotide sequence ID" value="NZ_CP045875.1"/>
</dbReference>
<feature type="active site" evidence="11">
    <location>
        <position position="334"/>
    </location>
</feature>
<feature type="binding site" evidence="11">
    <location>
        <position position="225"/>
    </location>
    <ligand>
        <name>L-glutamine</name>
        <dbReference type="ChEBI" id="CHEBI:58359"/>
    </ligand>
</feature>
<dbReference type="Pfam" id="PF00117">
    <property type="entry name" value="GATase"/>
    <property type="match status" value="1"/>
</dbReference>
<keyword evidence="6 11" id="KW-0067">ATP-binding</keyword>
<dbReference type="PANTHER" id="PTHR43418">
    <property type="entry name" value="MULTIFUNCTIONAL TRYPTOPHAN BIOSYNTHESIS PROTEIN-RELATED"/>
    <property type="match status" value="1"/>
</dbReference>
<evidence type="ECO:0000313" key="13">
    <source>
        <dbReference type="EMBL" id="QGG47963.1"/>
    </source>
</evidence>
<evidence type="ECO:0000259" key="12">
    <source>
        <dbReference type="SMART" id="SM01097"/>
    </source>
</evidence>
<sequence>MKGYLLLEDGSIWEGKAFGATGQQTGEVVFNTSMTGYQEVLTDPSYCGQIVVMTYPLIGNYGVNKDDFQSKKPSLRGFIVKEWAQEPSNWRCEQPIDSYLRQEGIVALAEIDTRALTRKIRSHGALKGIIVSGQEELNIPALLEQIKGSPAISEQSLVEEVTTKEVYTLKGDGPRVLVMDFGAKQSIISSLYERGCEVVVVPATTSVEDIKALDPDAIMLSNGPGDPMAVPYAIETVRQLIGYKPIFAICLGHQILALSSGAKSYKLPFGHRGGNQPVKDLSTGRIYITSQNHGYVIDQDTLPEYVEVTHINMNDKSVEGIRFKNAPAFSVQYHPEAGPGPGDCNMLFDQFITMIDENRERKA</sequence>
<reference evidence="14" key="1">
    <citation type="submission" date="2019-11" db="EMBL/GenBank/DDBJ databases">
        <title>Genome sequence of Heliorestis convoluta strain HH, an alkaliphilic and minimalistic phototrophic bacterium from a soda lake in Egypt.</title>
        <authorList>
            <person name="Dewey E.D."/>
            <person name="Stokes L.M."/>
            <person name="Burchell B.M."/>
            <person name="Shaffer K.N."/>
            <person name="Huntington A.M."/>
            <person name="Baker J.M."/>
            <person name="Nadendla S."/>
            <person name="Giglio M.G."/>
            <person name="Touchman J.W."/>
            <person name="Blankenship R.E."/>
            <person name="Madigan M.T."/>
            <person name="Sattley W.M."/>
        </authorList>
    </citation>
    <scope>NUCLEOTIDE SEQUENCE [LARGE SCALE GENOMIC DNA]</scope>
    <source>
        <strain evidence="14">HH</strain>
    </source>
</reference>
<feature type="domain" description="Carbamoyl-phosphate synthase small subunit N-terminal" evidence="12">
    <location>
        <begin position="1"/>
        <end position="131"/>
    </location>
</feature>
<comment type="pathway">
    <text evidence="2 11">Amino-acid biosynthesis; L-arginine biosynthesis; carbamoyl phosphate from bicarbonate: step 1/1.</text>
</comment>
<dbReference type="PRINTS" id="PR00096">
    <property type="entry name" value="GATASE"/>
</dbReference>
<feature type="binding site" evidence="11">
    <location>
        <position position="251"/>
    </location>
    <ligand>
        <name>L-glutamine</name>
        <dbReference type="ChEBI" id="CHEBI:58359"/>
    </ligand>
</feature>
<feature type="binding site" evidence="11">
    <location>
        <position position="295"/>
    </location>
    <ligand>
        <name>L-glutamine</name>
        <dbReference type="ChEBI" id="CHEBI:58359"/>
    </ligand>
</feature>
<evidence type="ECO:0000256" key="5">
    <source>
        <dbReference type="ARBA" id="ARBA00022741"/>
    </source>
</evidence>
<keyword evidence="7 11" id="KW-0315">Glutamine amidotransferase</keyword>
<evidence type="ECO:0000256" key="6">
    <source>
        <dbReference type="ARBA" id="ARBA00022840"/>
    </source>
</evidence>
<comment type="catalytic activity">
    <reaction evidence="10 11">
        <text>L-glutamine + H2O = L-glutamate + NH4(+)</text>
        <dbReference type="Rhea" id="RHEA:15889"/>
        <dbReference type="ChEBI" id="CHEBI:15377"/>
        <dbReference type="ChEBI" id="CHEBI:28938"/>
        <dbReference type="ChEBI" id="CHEBI:29985"/>
        <dbReference type="ChEBI" id="CHEBI:58359"/>
    </reaction>
</comment>
<dbReference type="Pfam" id="PF00988">
    <property type="entry name" value="CPSase_sm_chain"/>
    <property type="match status" value="1"/>
</dbReference>
<dbReference type="PANTHER" id="PTHR43418:SF7">
    <property type="entry name" value="CARBAMOYL-PHOSPHATE SYNTHASE SMALL CHAIN"/>
    <property type="match status" value="1"/>
</dbReference>
<dbReference type="GO" id="GO:0005524">
    <property type="term" value="F:ATP binding"/>
    <property type="evidence" value="ECO:0007669"/>
    <property type="project" value="UniProtKB-UniRule"/>
</dbReference>
<dbReference type="AlphaFoldDB" id="A0A5Q2N284"/>
<dbReference type="InterPro" id="IPR035686">
    <property type="entry name" value="CPSase_GATase1"/>
</dbReference>
<feature type="binding site" evidence="11">
    <location>
        <position position="254"/>
    </location>
    <ligand>
        <name>L-glutamine</name>
        <dbReference type="ChEBI" id="CHEBI:58359"/>
    </ligand>
</feature>
<feature type="binding site" evidence="11">
    <location>
        <position position="223"/>
    </location>
    <ligand>
        <name>L-glutamine</name>
        <dbReference type="ChEBI" id="CHEBI:58359"/>
    </ligand>
</feature>
<dbReference type="InterPro" id="IPR002474">
    <property type="entry name" value="CarbamoylP_synth_ssu_N"/>
</dbReference>
<dbReference type="EMBL" id="CP045875">
    <property type="protein sequence ID" value="QGG47963.1"/>
    <property type="molecule type" value="Genomic_DNA"/>
</dbReference>
<dbReference type="HAMAP" id="MF_01209">
    <property type="entry name" value="CPSase_S_chain"/>
    <property type="match status" value="1"/>
</dbReference>
<dbReference type="OrthoDB" id="9804328at2"/>